<keyword evidence="2" id="KW-1185">Reference proteome</keyword>
<sequence>MYQESLFNKLYISNLKNRLHEIYNPKKEDKIRWPMELIQNAKDSLYTPSNTNKQEQVSIIIEIEGEPDDITKVIFSHDGPPFTQDSYEGLMYKISQDKEDNKKTTGKFGTGFLTTHVLSKIVYISGDIIHKDNNITGFHVVMHREGETDAEILDNFDQMINGREYEPGRRNMTRFEYQISTKQSKECAKLGLISLKKHISNVLINCHEIKNIKLIENGKETLYSASFESKENSIVYTITSFISEEKKEEKRKFLLFKNEDVEISVEIDDNYNIIPKGEKIEYLYAVFPLIGTECHILPFSINSPKFEPSTERNNLPLLGELCIDGKITNVGTNRNLLISSIDLYEKLICELLDKHCPNIHELSQGLKLDTPPYESFDLDWYENNILQPFRKKLSEKLTVKSCLNESILLLEAFFPDKIDDEQFFSLSVIKKHYPNLISYNDFTLWKDYIWITPKVVSINDLIEKVQNDSSLFEEPQLKSFNEILSFLWRFDKNLLHNQPLIPNMNNELKCFSNDKIYIRECKKVPEEIIQIIESIEIPWRVNHVNNNINSIQFDEDDKTDAEKKIINKFDNLIESHKNDDLQRFSFILVKFVLKDDEKREKMFKLASKIEGFPYKDTDLIFVSDINPKIWEKADDFLLKKIIEIIQRYDCDSINNEINYIKEFIFVFKLHYKLEPDYVNSMKIIPNGKNELKCLNEYIWINELNSPESSDYKRWPFELIQNATDCIQDSSEKIYNKEMNGHILFEFNENEVVFEHYGAPFTNHNLVSLLYQYGGEKEGKSKIGRFGTGFLSTMILTRRVEIYGDLLKSDDDYDSIKGFSVEIDRSGKSSDELKSSIESMEKSKNTELDPIGKTRFVFKLPENNEENKIYYKAYNKGYKSLKKYIAPSLIFNPKIKSITVKKNDECLVYSFEKNDFKEEEEDKKEEEEEEEKTEFINIFENIKKVMITNNDDETKERHFIYQSLTKPFNDKNISVECLLEIGPEDRNIIINKEFLFLYFPMFGEKKFQSPMIINSPDFEPKTERNNIILNSKKYDGEESIGVKAAKDEDKDDDSTAINKFIISESVNLFKQIIKLVIQMGCSDLFNICHGLKRNSYNEFYQKNFIELLRKIILKSPVFEYSTKCYTKCKYVIIPYIDFDEITAKETMEMSTKKKNNNLIYRKFYKLVSRLNYKSRYLMGYSLCLEWQNLLWPDFKHRFDIQQLMDYISKYDDIRRLPFKSKESNKSKEMYIKDLLEFILDMKKQDDSILFGDSKVFLNKNYKLVCKDEIAEFDFNDEVKKIVFNWMEIVNYDYKNKMLSDGLKNIYRKFKFTDFSIEKCIHAIEDKIDKDNSIHFMKYTIKGDEKRNLMFTFAEKLLHISSTKIEVNLTDFLSSNAPSNIKDIINNMFRKADEFIFDRLIEETQKIDVKENIDFLYSFVQLCKQSLPSTKLDNYKIVPNKNFKLCNHRELSKDLLENEKLKNVLKETLKLDLNDDLVHEKFVEFVDNKMNLNDASDKILASINNQGDEFYKLNKCKLFQIIVQYSIDEDYKITLVRVLKFFFKLKNESFETDCKDKFSFELTKKIIELILNDISKCISLFDNIKEFAFYFNGCSDIYQILNTNFSEKKCTDDNIEIICKNISDVYYLLLKNKLLKEEEYKIFPNFSANGDLKYLKDIKVVYDPHIEKDILFTLLKYLIIFSRSEEIKKTILNEKIPISKEFEQLLKDNIINLDWFAENIDKNFPEQNGTNYSPIQDEFVKFINSIPRLREAFANLLERIREYIPRGILDNLHLLNYFTIDESRLKFLRGIYEEQHRETQIQQNQQQRQQQQQQNQRPFALINQQPRNTRTVLSPMNVIQPSSPGYISRPRSSLSNNRLRLSPLNHEQFDLNEKYKKQAIVYEKLINSPKYSNVNWPILSETETSFSLDHNGTKYFINPKRERIEYDISAVSQEKTVYFKVQSYFPLIQNRSQDTVNAFVNDNEEVFYLSNFD</sequence>
<name>A0ABR2H2P7_9EUKA</name>
<organism evidence="1 2">
    <name type="scientific">Tritrichomonas musculus</name>
    <dbReference type="NCBI Taxonomy" id="1915356"/>
    <lineage>
        <taxon>Eukaryota</taxon>
        <taxon>Metamonada</taxon>
        <taxon>Parabasalia</taxon>
        <taxon>Tritrichomonadida</taxon>
        <taxon>Tritrichomonadidae</taxon>
        <taxon>Tritrichomonas</taxon>
    </lineage>
</organism>
<evidence type="ECO:0000313" key="2">
    <source>
        <dbReference type="Proteomes" id="UP001470230"/>
    </source>
</evidence>
<comment type="caution">
    <text evidence="1">The sequence shown here is derived from an EMBL/GenBank/DDBJ whole genome shotgun (WGS) entry which is preliminary data.</text>
</comment>
<dbReference type="Proteomes" id="UP001470230">
    <property type="component" value="Unassembled WGS sequence"/>
</dbReference>
<dbReference type="EMBL" id="JAPFFF010000045">
    <property type="protein sequence ID" value="KAK8840473.1"/>
    <property type="molecule type" value="Genomic_DNA"/>
</dbReference>
<dbReference type="SUPFAM" id="SSF55874">
    <property type="entry name" value="ATPase domain of HSP90 chaperone/DNA topoisomerase II/histidine kinase"/>
    <property type="match status" value="2"/>
</dbReference>
<proteinExistence type="predicted"/>
<gene>
    <name evidence="1" type="ORF">M9Y10_030678</name>
</gene>
<protein>
    <recommendedName>
        <fullName evidence="3">Protein NO VEIN C-terminal domain-containing protein</fullName>
    </recommendedName>
</protein>
<evidence type="ECO:0008006" key="3">
    <source>
        <dbReference type="Google" id="ProtNLM"/>
    </source>
</evidence>
<evidence type="ECO:0000313" key="1">
    <source>
        <dbReference type="EMBL" id="KAK8840473.1"/>
    </source>
</evidence>
<dbReference type="InterPro" id="IPR036890">
    <property type="entry name" value="HATPase_C_sf"/>
</dbReference>
<reference evidence="1 2" key="1">
    <citation type="submission" date="2024-04" db="EMBL/GenBank/DDBJ databases">
        <title>Tritrichomonas musculus Genome.</title>
        <authorList>
            <person name="Alves-Ferreira E."/>
            <person name="Grigg M."/>
            <person name="Lorenzi H."/>
            <person name="Galac M."/>
        </authorList>
    </citation>
    <scope>NUCLEOTIDE SEQUENCE [LARGE SCALE GENOMIC DNA]</scope>
    <source>
        <strain evidence="1 2">EAF2021</strain>
    </source>
</reference>
<dbReference type="Gene3D" id="3.30.565.10">
    <property type="entry name" value="Histidine kinase-like ATPase, C-terminal domain"/>
    <property type="match status" value="1"/>
</dbReference>
<dbReference type="NCBIfam" id="NF047352">
    <property type="entry name" value="P_loop_sacsin"/>
    <property type="match status" value="2"/>
</dbReference>
<accession>A0ABR2H2P7</accession>